<evidence type="ECO:0000313" key="2">
    <source>
        <dbReference type="EMBL" id="MZJ38822.1"/>
    </source>
</evidence>
<dbReference type="SUPFAM" id="SSF143100">
    <property type="entry name" value="TTHA1013/TTHA0281-like"/>
    <property type="match status" value="1"/>
</dbReference>
<dbReference type="Pfam" id="PF15919">
    <property type="entry name" value="HicB_lk_antitox"/>
    <property type="match status" value="1"/>
</dbReference>
<dbReference type="Gene3D" id="3.30.160.250">
    <property type="match status" value="1"/>
</dbReference>
<comment type="caution">
    <text evidence="2">The sequence shown here is derived from an EMBL/GenBank/DDBJ whole genome shotgun (WGS) entry which is preliminary data.</text>
</comment>
<dbReference type="AlphaFoldDB" id="A0A6N9JFU5"/>
<dbReference type="InterPro" id="IPR035069">
    <property type="entry name" value="TTHA1013/TTHA0281-like"/>
</dbReference>
<dbReference type="PANTHER" id="PTHR34504:SF2">
    <property type="entry name" value="UPF0150 PROTEIN SSL0259"/>
    <property type="match status" value="1"/>
</dbReference>
<evidence type="ECO:0000313" key="3">
    <source>
        <dbReference type="Proteomes" id="UP000469380"/>
    </source>
</evidence>
<dbReference type="PANTHER" id="PTHR34504">
    <property type="entry name" value="ANTITOXIN HICB"/>
    <property type="match status" value="1"/>
</dbReference>
<dbReference type="Proteomes" id="UP000469380">
    <property type="component" value="Unassembled WGS sequence"/>
</dbReference>
<feature type="domain" description="HicB-like antitoxin of toxin-antitoxin system" evidence="1">
    <location>
        <begin position="6"/>
        <end position="67"/>
    </location>
</feature>
<accession>A0A6N9JFU5</accession>
<dbReference type="RefSeq" id="WP_148332072.1">
    <property type="nucleotide sequence ID" value="NZ_JADNNH010000001.1"/>
</dbReference>
<protein>
    <submittedName>
        <fullName evidence="2">HicB family protein</fullName>
    </submittedName>
</protein>
<sequence length="152" mass="15969">MKTYVYQAVLTPDEDGGYDVEFPSLPGCFACGDTIAEAAEQAVDAASTYVAVLVRDGLAVLEPEFIEPADGGLSMMVAFSTDEGYIVEGETVSAAGAARGLSVSPGRITHMLDSGILTGYRKGRRTYVTVESIAARLTDTPRSGRPKRGVVA</sequence>
<proteinExistence type="predicted"/>
<name>A0A6N9JFU5_9ACTN</name>
<gene>
    <name evidence="2" type="ORF">GT464_02470</name>
</gene>
<dbReference type="InterPro" id="IPR031807">
    <property type="entry name" value="HicB-like"/>
</dbReference>
<reference evidence="2 3" key="1">
    <citation type="journal article" date="2019" name="Nat. Med.">
        <title>A library of human gut bacterial isolates paired with longitudinal multiomics data enables mechanistic microbiome research.</title>
        <authorList>
            <person name="Poyet M."/>
            <person name="Groussin M."/>
            <person name="Gibbons S.M."/>
            <person name="Avila-Pacheco J."/>
            <person name="Jiang X."/>
            <person name="Kearney S.M."/>
            <person name="Perrotta A.R."/>
            <person name="Berdy B."/>
            <person name="Zhao S."/>
            <person name="Lieberman T.D."/>
            <person name="Swanson P.K."/>
            <person name="Smith M."/>
            <person name="Roesemann S."/>
            <person name="Alexander J.E."/>
            <person name="Rich S.A."/>
            <person name="Livny J."/>
            <person name="Vlamakis H."/>
            <person name="Clish C."/>
            <person name="Bullock K."/>
            <person name="Deik A."/>
            <person name="Scott J."/>
            <person name="Pierce K.A."/>
            <person name="Xavier R.J."/>
            <person name="Alm E.J."/>
        </authorList>
    </citation>
    <scope>NUCLEOTIDE SEQUENCE [LARGE SCALE GENOMIC DNA]</scope>
    <source>
        <strain evidence="2 3">BIOML-A20</strain>
    </source>
</reference>
<dbReference type="InterPro" id="IPR051404">
    <property type="entry name" value="TA_system_antitoxin"/>
</dbReference>
<dbReference type="EMBL" id="WWSR01000003">
    <property type="protein sequence ID" value="MZJ38822.1"/>
    <property type="molecule type" value="Genomic_DNA"/>
</dbReference>
<organism evidence="2 3">
    <name type="scientific">Collinsella aerofaciens</name>
    <dbReference type="NCBI Taxonomy" id="74426"/>
    <lineage>
        <taxon>Bacteria</taxon>
        <taxon>Bacillati</taxon>
        <taxon>Actinomycetota</taxon>
        <taxon>Coriobacteriia</taxon>
        <taxon>Coriobacteriales</taxon>
        <taxon>Coriobacteriaceae</taxon>
        <taxon>Collinsella</taxon>
    </lineage>
</organism>
<evidence type="ECO:0000259" key="1">
    <source>
        <dbReference type="Pfam" id="PF15919"/>
    </source>
</evidence>